<protein>
    <submittedName>
        <fullName evidence="1">Uncharacterized protein</fullName>
    </submittedName>
</protein>
<comment type="caution">
    <text evidence="1">The sequence shown here is derived from an EMBL/GenBank/DDBJ whole genome shotgun (WGS) entry which is preliminary data.</text>
</comment>
<accession>A0A828XZ11</accession>
<proteinExistence type="predicted"/>
<evidence type="ECO:0000313" key="2">
    <source>
        <dbReference type="Proteomes" id="UP000006339"/>
    </source>
</evidence>
<sequence>MKTSIKWIFNFFDDYKATILYINLKIKNILFGFYRDFLI</sequence>
<dbReference type="AlphaFoldDB" id="A0A828XZ11"/>
<dbReference type="Proteomes" id="UP000006339">
    <property type="component" value="Unassembled WGS sequence"/>
</dbReference>
<name>A0A828XZ11_9LEPT</name>
<organism evidence="1 2">
    <name type="scientific">Leptospira kirschneri str. 200802841</name>
    <dbReference type="NCBI Taxonomy" id="1193047"/>
    <lineage>
        <taxon>Bacteria</taxon>
        <taxon>Pseudomonadati</taxon>
        <taxon>Spirochaetota</taxon>
        <taxon>Spirochaetia</taxon>
        <taxon>Leptospirales</taxon>
        <taxon>Leptospiraceae</taxon>
        <taxon>Leptospira</taxon>
    </lineage>
</organism>
<dbReference type="EMBL" id="AKWH02000062">
    <property type="protein sequence ID" value="EKO50449.1"/>
    <property type="molecule type" value="Genomic_DNA"/>
</dbReference>
<keyword evidence="2" id="KW-1185">Reference proteome</keyword>
<gene>
    <name evidence="1" type="ORF">LEP1GSC131_1068</name>
</gene>
<reference evidence="1" key="1">
    <citation type="submission" date="2012-10" db="EMBL/GenBank/DDBJ databases">
        <authorList>
            <person name="Harkins D.M."/>
            <person name="Durkin A.S."/>
            <person name="Brinkac L.M."/>
            <person name="Selengut J.D."/>
            <person name="Sanka R."/>
            <person name="DePew J."/>
            <person name="Purushe J."/>
            <person name="Picardeau M."/>
            <person name="Werts C."/>
            <person name="Goarant C."/>
            <person name="Vinetz J.M."/>
            <person name="Sutton G.G."/>
            <person name="Nelson W.C."/>
            <person name="Fouts D.E."/>
        </authorList>
    </citation>
    <scope>NUCLEOTIDE SEQUENCE [LARGE SCALE GENOMIC DNA]</scope>
    <source>
        <strain evidence="1">200802841</strain>
    </source>
</reference>
<evidence type="ECO:0000313" key="1">
    <source>
        <dbReference type="EMBL" id="EKO50449.1"/>
    </source>
</evidence>